<dbReference type="InterPro" id="IPR045242">
    <property type="entry name" value="Syntaxin"/>
</dbReference>
<dbReference type="EMBL" id="JBGFUD010005521">
    <property type="protein sequence ID" value="MFH4980423.1"/>
    <property type="molecule type" value="Genomic_DNA"/>
</dbReference>
<proteinExistence type="inferred from homology"/>
<organism evidence="8 9">
    <name type="scientific">Gnathostoma spinigerum</name>
    <dbReference type="NCBI Taxonomy" id="75299"/>
    <lineage>
        <taxon>Eukaryota</taxon>
        <taxon>Metazoa</taxon>
        <taxon>Ecdysozoa</taxon>
        <taxon>Nematoda</taxon>
        <taxon>Chromadorea</taxon>
        <taxon>Rhabditida</taxon>
        <taxon>Spirurina</taxon>
        <taxon>Gnathostomatomorpha</taxon>
        <taxon>Gnathostomatoidea</taxon>
        <taxon>Gnathostomatidae</taxon>
        <taxon>Gnathostoma</taxon>
    </lineage>
</organism>
<dbReference type="Pfam" id="PF05739">
    <property type="entry name" value="SNARE"/>
    <property type="match status" value="1"/>
</dbReference>
<dbReference type="Proteomes" id="UP001608902">
    <property type="component" value="Unassembled WGS sequence"/>
</dbReference>
<comment type="caution">
    <text evidence="8">The sequence shown here is derived from an EMBL/GenBank/DDBJ whole genome shotgun (WGS) entry which is preliminary data.</text>
</comment>
<name>A0ABD6EKB6_9BILA</name>
<evidence type="ECO:0000313" key="8">
    <source>
        <dbReference type="EMBL" id="MFH4980423.1"/>
    </source>
</evidence>
<dbReference type="InterPro" id="IPR006011">
    <property type="entry name" value="Syntaxin_N"/>
</dbReference>
<dbReference type="PROSITE" id="PS50192">
    <property type="entry name" value="T_SNARE"/>
    <property type="match status" value="1"/>
</dbReference>
<gene>
    <name evidence="8" type="ORF">AB6A40_007132</name>
</gene>
<evidence type="ECO:0000256" key="2">
    <source>
        <dbReference type="ARBA" id="ARBA00009063"/>
    </source>
</evidence>
<dbReference type="GO" id="GO:0016020">
    <property type="term" value="C:membrane"/>
    <property type="evidence" value="ECO:0007669"/>
    <property type="project" value="UniProtKB-SubCell"/>
</dbReference>
<dbReference type="Gene3D" id="1.20.5.110">
    <property type="match status" value="1"/>
</dbReference>
<keyword evidence="9" id="KW-1185">Reference proteome</keyword>
<dbReference type="InterPro" id="IPR010989">
    <property type="entry name" value="SNARE"/>
</dbReference>
<keyword evidence="6" id="KW-1133">Transmembrane helix</keyword>
<dbReference type="AlphaFoldDB" id="A0ABD6EKB6"/>
<evidence type="ECO:0000259" key="7">
    <source>
        <dbReference type="PROSITE" id="PS50192"/>
    </source>
</evidence>
<evidence type="ECO:0000256" key="1">
    <source>
        <dbReference type="ARBA" id="ARBA00004211"/>
    </source>
</evidence>
<dbReference type="PANTHER" id="PTHR19957:SF408">
    <property type="entry name" value="SYNTAXIN-3-RELATED"/>
    <property type="match status" value="1"/>
</dbReference>
<evidence type="ECO:0000256" key="3">
    <source>
        <dbReference type="ARBA" id="ARBA00022448"/>
    </source>
</evidence>
<dbReference type="Pfam" id="PF00804">
    <property type="entry name" value="Syntaxin"/>
    <property type="match status" value="1"/>
</dbReference>
<evidence type="ECO:0000256" key="5">
    <source>
        <dbReference type="RuleBase" id="RU003858"/>
    </source>
</evidence>
<comment type="similarity">
    <text evidence="2 5">Belongs to the syntaxin family.</text>
</comment>
<evidence type="ECO:0000256" key="6">
    <source>
        <dbReference type="SAM" id="Phobius"/>
    </source>
</evidence>
<dbReference type="CDD" id="cd15848">
    <property type="entry name" value="SNARE_syntaxin1-like"/>
    <property type="match status" value="1"/>
</dbReference>
<keyword evidence="4" id="KW-0532">Neurotransmitter transport</keyword>
<dbReference type="PROSITE" id="PS00914">
    <property type="entry name" value="SYNTAXIN"/>
    <property type="match status" value="1"/>
</dbReference>
<reference evidence="8 9" key="1">
    <citation type="submission" date="2024-08" db="EMBL/GenBank/DDBJ databases">
        <title>Gnathostoma spinigerum genome.</title>
        <authorList>
            <person name="Gonzalez-Bertolin B."/>
            <person name="Monzon S."/>
            <person name="Zaballos A."/>
            <person name="Jimenez P."/>
            <person name="Dekumyoy P."/>
            <person name="Varona S."/>
            <person name="Cuesta I."/>
            <person name="Sumanam S."/>
            <person name="Adisakwattana P."/>
            <person name="Gasser R.B."/>
            <person name="Hernandez-Gonzalez A."/>
            <person name="Young N.D."/>
            <person name="Perteguer M.J."/>
        </authorList>
    </citation>
    <scope>NUCLEOTIDE SEQUENCE [LARGE SCALE GENOMIC DNA]</scope>
    <source>
        <strain evidence="8">AL3</strain>
        <tissue evidence="8">Liver</tissue>
    </source>
</reference>
<evidence type="ECO:0000256" key="4">
    <source>
        <dbReference type="ARBA" id="ARBA00022775"/>
    </source>
</evidence>
<dbReference type="Gene3D" id="1.20.58.70">
    <property type="match status" value="1"/>
</dbReference>
<feature type="transmembrane region" description="Helical" evidence="6">
    <location>
        <begin position="303"/>
        <end position="330"/>
    </location>
</feature>
<comment type="subcellular location">
    <subcellularLocation>
        <location evidence="1">Membrane</location>
        <topology evidence="1">Single-pass type IV membrane protein</topology>
    </subcellularLocation>
</comment>
<accession>A0ABD6EKB6</accession>
<dbReference type="InterPro" id="IPR006012">
    <property type="entry name" value="Syntaxin/epimorphin_CS"/>
</dbReference>
<dbReference type="SMART" id="SM00503">
    <property type="entry name" value="SynN"/>
    <property type="match status" value="1"/>
</dbReference>
<dbReference type="PANTHER" id="PTHR19957">
    <property type="entry name" value="SYNTAXIN"/>
    <property type="match status" value="1"/>
</dbReference>
<evidence type="ECO:0000313" key="9">
    <source>
        <dbReference type="Proteomes" id="UP001608902"/>
    </source>
</evidence>
<keyword evidence="6" id="KW-0472">Membrane</keyword>
<dbReference type="InterPro" id="IPR000727">
    <property type="entry name" value="T_SNARE_dom"/>
</dbReference>
<dbReference type="SUPFAM" id="SSF47661">
    <property type="entry name" value="t-snare proteins"/>
    <property type="match status" value="1"/>
</dbReference>
<feature type="domain" description="T-SNARE coiled-coil homology" evidence="7">
    <location>
        <begin position="229"/>
        <end position="291"/>
    </location>
</feature>
<sequence length="333" mass="38934">MIHIEQLNGNQKQTVMKDRLTELQTRSESGTTLADLYDRLSYARHSDASEHEELLSSEHWNSIESFLSRVNSVIAVLDQMETLLNQIRARHSQLLIEPGVHPQFTEDLNRCTESFNQLSKTTAVTIKKMNEETRTDLDVNRKRSDGSVDSRIKRNQVMAVTRRLQNILLAFNNEQLTYKEKCKQKIKSYLTVSGRELPEEDVDKAIESGQLFDYTKGLILARRDKKSLYDEVKLRHEDILRLEESIRELHEMFQDMSMLIESQGELMNHIEKNVDTAVDFVSNAHRNVRRARQMQASTRKKKIIVVVLLIILVFILMVIFSFMFCFYFPFLCR</sequence>
<protein>
    <recommendedName>
        <fullName evidence="7">t-SNARE coiled-coil homology domain-containing protein</fullName>
    </recommendedName>
</protein>
<keyword evidence="3" id="KW-0813">Transport</keyword>
<dbReference type="GO" id="GO:0006836">
    <property type="term" value="P:neurotransmitter transport"/>
    <property type="evidence" value="ECO:0007669"/>
    <property type="project" value="UniProtKB-KW"/>
</dbReference>
<keyword evidence="6" id="KW-0812">Transmembrane</keyword>
<dbReference type="SMART" id="SM00397">
    <property type="entry name" value="t_SNARE"/>
    <property type="match status" value="1"/>
</dbReference>